<dbReference type="AlphaFoldDB" id="A0AAV8X1B3"/>
<accession>A0AAV8X1B3</accession>
<keyword evidence="2" id="KW-1185">Reference proteome</keyword>
<protein>
    <submittedName>
        <fullName evidence="1">Uncharacterized protein</fullName>
    </submittedName>
</protein>
<evidence type="ECO:0000313" key="1">
    <source>
        <dbReference type="EMBL" id="KAJ8932504.1"/>
    </source>
</evidence>
<dbReference type="EMBL" id="JAPWTK010001445">
    <property type="protein sequence ID" value="KAJ8932504.1"/>
    <property type="molecule type" value="Genomic_DNA"/>
</dbReference>
<sequence length="109" mass="12527">MAGVDHCDQMLSQCHIYDVEFVLPIQTRLSVIEKLLGPPPAEPLPKVRITHLPELCPKGEGSRAKRRRCQVCWENNSQKRFYLLLSFVPESTRTMLSTLFSIISFQKLI</sequence>
<dbReference type="Proteomes" id="UP001162162">
    <property type="component" value="Unassembled WGS sequence"/>
</dbReference>
<name>A0AAV8X1B3_9CUCU</name>
<comment type="caution">
    <text evidence="1">The sequence shown here is derived from an EMBL/GenBank/DDBJ whole genome shotgun (WGS) entry which is preliminary data.</text>
</comment>
<gene>
    <name evidence="1" type="ORF">NQ318_018503</name>
</gene>
<organism evidence="1 2">
    <name type="scientific">Aromia moschata</name>
    <dbReference type="NCBI Taxonomy" id="1265417"/>
    <lineage>
        <taxon>Eukaryota</taxon>
        <taxon>Metazoa</taxon>
        <taxon>Ecdysozoa</taxon>
        <taxon>Arthropoda</taxon>
        <taxon>Hexapoda</taxon>
        <taxon>Insecta</taxon>
        <taxon>Pterygota</taxon>
        <taxon>Neoptera</taxon>
        <taxon>Endopterygota</taxon>
        <taxon>Coleoptera</taxon>
        <taxon>Polyphaga</taxon>
        <taxon>Cucujiformia</taxon>
        <taxon>Chrysomeloidea</taxon>
        <taxon>Cerambycidae</taxon>
        <taxon>Cerambycinae</taxon>
        <taxon>Callichromatini</taxon>
        <taxon>Aromia</taxon>
    </lineage>
</organism>
<evidence type="ECO:0000313" key="2">
    <source>
        <dbReference type="Proteomes" id="UP001162162"/>
    </source>
</evidence>
<reference evidence="1" key="1">
    <citation type="journal article" date="2023" name="Insect Mol. Biol.">
        <title>Genome sequencing provides insights into the evolution of gene families encoding plant cell wall-degrading enzymes in longhorned beetles.</title>
        <authorList>
            <person name="Shin N.R."/>
            <person name="Okamura Y."/>
            <person name="Kirsch R."/>
            <person name="Pauchet Y."/>
        </authorList>
    </citation>
    <scope>NUCLEOTIDE SEQUENCE</scope>
    <source>
        <strain evidence="1">AMC_N1</strain>
    </source>
</reference>
<proteinExistence type="predicted"/>